<reference evidence="2" key="1">
    <citation type="submission" date="2012-01" db="EMBL/GenBank/DDBJ databases">
        <title>The Genome Sequence of Treponema denticola H-22.</title>
        <authorList>
            <consortium name="The Broad Institute Genome Sequencing Platform"/>
            <person name="Earl A."/>
            <person name="Ward D."/>
            <person name="Feldgarden M."/>
            <person name="Gevers D."/>
            <person name="Blanton J.M."/>
            <person name="Fenno C.J."/>
            <person name="Baranova O.V."/>
            <person name="Mathney J."/>
            <person name="Dewhirst F.E."/>
            <person name="Izard J."/>
            <person name="Young S.K."/>
            <person name="Zeng Q."/>
            <person name="Gargeya S."/>
            <person name="Fitzgerald M."/>
            <person name="Haas B."/>
            <person name="Abouelleil A."/>
            <person name="Alvarado L."/>
            <person name="Arachchi H.M."/>
            <person name="Berlin A."/>
            <person name="Chapman S.B."/>
            <person name="Gearin G."/>
            <person name="Goldberg J."/>
            <person name="Griggs A."/>
            <person name="Gujja S."/>
            <person name="Hansen M."/>
            <person name="Heiman D."/>
            <person name="Howarth C."/>
            <person name="Larimer J."/>
            <person name="Lui A."/>
            <person name="MacDonald P.J.P."/>
            <person name="McCowen C."/>
            <person name="Montmayeur A."/>
            <person name="Murphy C."/>
            <person name="Neiman D."/>
            <person name="Pearson M."/>
            <person name="Priest M."/>
            <person name="Roberts A."/>
            <person name="Saif S."/>
            <person name="Shea T."/>
            <person name="Sisk P."/>
            <person name="Stolte C."/>
            <person name="Sykes S."/>
            <person name="Wortman J."/>
            <person name="Nusbaum C."/>
            <person name="Birren B."/>
        </authorList>
    </citation>
    <scope>NUCLEOTIDE SEQUENCE [LARGE SCALE GENOMIC DNA]</scope>
    <source>
        <strain evidence="2">H-22</strain>
    </source>
</reference>
<proteinExistence type="predicted"/>
<accession>A0A0E2EKW3</accession>
<gene>
    <name evidence="2" type="ORF">HMPREF9726_00410</name>
</gene>
<organism evidence="2">
    <name type="scientific">Treponema denticola H-22</name>
    <dbReference type="NCBI Taxonomy" id="999432"/>
    <lineage>
        <taxon>Bacteria</taxon>
        <taxon>Pseudomonadati</taxon>
        <taxon>Spirochaetota</taxon>
        <taxon>Spirochaetia</taxon>
        <taxon>Spirochaetales</taxon>
        <taxon>Treponemataceae</taxon>
        <taxon>Treponema</taxon>
    </lineage>
</organism>
<name>A0A0E2EKW3_TREDN</name>
<protein>
    <submittedName>
        <fullName evidence="2">Uncharacterized protein</fullName>
    </submittedName>
</protein>
<dbReference type="Proteomes" id="UP000011705">
    <property type="component" value="Chromosome"/>
</dbReference>
<sequence>MAQAVLSGSRVKYEVQGAKGEKVNSAETA</sequence>
<evidence type="ECO:0000256" key="1">
    <source>
        <dbReference type="SAM" id="MobiDB-lite"/>
    </source>
</evidence>
<dbReference type="HOGENOM" id="CLU_3410436_0_0_12"/>
<feature type="compositionally biased region" description="Basic and acidic residues" evidence="1">
    <location>
        <begin position="19"/>
        <end position="29"/>
    </location>
</feature>
<comment type="caution">
    <text evidence="2">The sequence shown here is derived from an EMBL/GenBank/DDBJ whole genome shotgun (WGS) entry which is preliminary data.</text>
</comment>
<dbReference type="EMBL" id="AGDV01000001">
    <property type="protein sequence ID" value="EMB36218.1"/>
    <property type="molecule type" value="Genomic_DNA"/>
</dbReference>
<dbReference type="AlphaFoldDB" id="A0A0E2EKW3"/>
<feature type="region of interest" description="Disordered" evidence="1">
    <location>
        <begin position="1"/>
        <end position="29"/>
    </location>
</feature>
<evidence type="ECO:0000313" key="2">
    <source>
        <dbReference type="EMBL" id="EMB36218.1"/>
    </source>
</evidence>